<dbReference type="InterPro" id="IPR003591">
    <property type="entry name" value="Leu-rich_rpt_typical-subtyp"/>
</dbReference>
<feature type="chain" id="PRO_5040340112" evidence="6">
    <location>
        <begin position="19"/>
        <end position="592"/>
    </location>
</feature>
<name>A0A9P0F232_BEMTA</name>
<dbReference type="InterPro" id="IPR032675">
    <property type="entry name" value="LRR_dom_sf"/>
</dbReference>
<keyword evidence="1" id="KW-0433">Leucine-rich repeat</keyword>
<keyword evidence="5" id="KW-1133">Transmembrane helix</keyword>
<feature type="transmembrane region" description="Helical" evidence="5">
    <location>
        <begin position="544"/>
        <end position="567"/>
    </location>
</feature>
<dbReference type="Pfam" id="PF13855">
    <property type="entry name" value="LRR_8"/>
    <property type="match status" value="1"/>
</dbReference>
<keyword evidence="2 6" id="KW-0732">Signal</keyword>
<sequence>MKLLLEALTLYLISPADSSWIAKCVSIGCSCMYARENYAYKSLIQVHALFLREASCGLNNLVTYEDLSIPPPPPTSLFSPSFDTRAKKHILVDLPEEVNLMKMTNMDFSTLPDYSYNGSDKSQDFDVTSPGKYDNILALEMHDLELRLDNNSTLNFIRVFKGLAIIDLSNNRITRIKKNTFMNMSNLKVINLNNNMIISIEQDAFQDLSQLSVLQLSKNSLITVPSNIPPSLQVLTLAENRFGHFTINLHYPKLMILDLCGNFLSKSDLIILNDVKFLKRICLGDNGVGMPANLNVKAPYLANITLSALFQMHALLDNATVEELSQFLSLKDLTLIHFHINTLSFLANKTQLMNLRLEHLTWNGTETNVTEYFENKNSLNRISLDQSPTLANLLLFKTNAISILKNLTHLSLQFTGIKTLSPISLPSLSKLHLDISFNALICDERLQWVVDARAVQPNFLVSEDNTICAAPEERKLVDELRVSNVTMATPTPSTTIGSPVTSSLGPAPSSRGTVRAPVFRTEFVDSRLAPEQRVSYQSEGRTGIIVMGAVVGVLSAAATALIFVYGLNRQAKTKFAPLTLRGYSQETTALVE</sequence>
<evidence type="ECO:0000256" key="3">
    <source>
        <dbReference type="ARBA" id="ARBA00022737"/>
    </source>
</evidence>
<accession>A0A9P0F232</accession>
<dbReference type="SMART" id="SM00369">
    <property type="entry name" value="LRR_TYP"/>
    <property type="match status" value="4"/>
</dbReference>
<dbReference type="PANTHER" id="PTHR24373:SF393">
    <property type="entry name" value="PROTEIN SLIT-LIKE PROTEIN"/>
    <property type="match status" value="1"/>
</dbReference>
<dbReference type="SUPFAM" id="SSF52058">
    <property type="entry name" value="L domain-like"/>
    <property type="match status" value="1"/>
</dbReference>
<feature type="signal peptide" evidence="6">
    <location>
        <begin position="1"/>
        <end position="18"/>
    </location>
</feature>
<feature type="region of interest" description="Disordered" evidence="4">
    <location>
        <begin position="491"/>
        <end position="512"/>
    </location>
</feature>
<proteinExistence type="predicted"/>
<evidence type="ECO:0000313" key="8">
    <source>
        <dbReference type="Proteomes" id="UP001152759"/>
    </source>
</evidence>
<evidence type="ECO:0000256" key="5">
    <source>
        <dbReference type="SAM" id="Phobius"/>
    </source>
</evidence>
<organism evidence="7 8">
    <name type="scientific">Bemisia tabaci</name>
    <name type="common">Sweetpotato whitefly</name>
    <name type="synonym">Aleurodes tabaci</name>
    <dbReference type="NCBI Taxonomy" id="7038"/>
    <lineage>
        <taxon>Eukaryota</taxon>
        <taxon>Metazoa</taxon>
        <taxon>Ecdysozoa</taxon>
        <taxon>Arthropoda</taxon>
        <taxon>Hexapoda</taxon>
        <taxon>Insecta</taxon>
        <taxon>Pterygota</taxon>
        <taxon>Neoptera</taxon>
        <taxon>Paraneoptera</taxon>
        <taxon>Hemiptera</taxon>
        <taxon>Sternorrhyncha</taxon>
        <taxon>Aleyrodoidea</taxon>
        <taxon>Aleyrodidae</taxon>
        <taxon>Aleyrodinae</taxon>
        <taxon>Bemisia</taxon>
    </lineage>
</organism>
<dbReference type="Proteomes" id="UP001152759">
    <property type="component" value="Chromosome 3"/>
</dbReference>
<dbReference type="InterPro" id="IPR001611">
    <property type="entry name" value="Leu-rich_rpt"/>
</dbReference>
<dbReference type="PROSITE" id="PS51450">
    <property type="entry name" value="LRR"/>
    <property type="match status" value="2"/>
</dbReference>
<keyword evidence="5" id="KW-0812">Transmembrane</keyword>
<reference evidence="7" key="1">
    <citation type="submission" date="2021-12" db="EMBL/GenBank/DDBJ databases">
        <authorList>
            <person name="King R."/>
        </authorList>
    </citation>
    <scope>NUCLEOTIDE SEQUENCE</scope>
</reference>
<dbReference type="Gene3D" id="3.80.10.10">
    <property type="entry name" value="Ribonuclease Inhibitor"/>
    <property type="match status" value="2"/>
</dbReference>
<feature type="compositionally biased region" description="Polar residues" evidence="4">
    <location>
        <begin position="491"/>
        <end position="504"/>
    </location>
</feature>
<keyword evidence="3" id="KW-0677">Repeat</keyword>
<gene>
    <name evidence="7" type="ORF">BEMITA_LOCUS5537</name>
</gene>
<dbReference type="EMBL" id="OU963864">
    <property type="protein sequence ID" value="CAH0386412.1"/>
    <property type="molecule type" value="Genomic_DNA"/>
</dbReference>
<evidence type="ECO:0000313" key="7">
    <source>
        <dbReference type="EMBL" id="CAH0386412.1"/>
    </source>
</evidence>
<evidence type="ECO:0000256" key="6">
    <source>
        <dbReference type="SAM" id="SignalP"/>
    </source>
</evidence>
<dbReference type="AlphaFoldDB" id="A0A9P0F232"/>
<protein>
    <submittedName>
        <fullName evidence="7">Uncharacterized protein</fullName>
    </submittedName>
</protein>
<evidence type="ECO:0000256" key="4">
    <source>
        <dbReference type="SAM" id="MobiDB-lite"/>
    </source>
</evidence>
<evidence type="ECO:0000256" key="2">
    <source>
        <dbReference type="ARBA" id="ARBA00022729"/>
    </source>
</evidence>
<dbReference type="InterPro" id="IPR050328">
    <property type="entry name" value="Dev_Immune_Receptor"/>
</dbReference>
<evidence type="ECO:0000256" key="1">
    <source>
        <dbReference type="ARBA" id="ARBA00022614"/>
    </source>
</evidence>
<dbReference type="PANTHER" id="PTHR24373">
    <property type="entry name" value="SLIT RELATED LEUCINE-RICH REPEAT NEURONAL PROTEIN"/>
    <property type="match status" value="1"/>
</dbReference>
<keyword evidence="8" id="KW-1185">Reference proteome</keyword>
<keyword evidence="5" id="KW-0472">Membrane</keyword>